<dbReference type="AlphaFoldDB" id="A0A0C3E520"/>
<evidence type="ECO:0000313" key="6">
    <source>
        <dbReference type="EMBL" id="KIM63544.1"/>
    </source>
</evidence>
<name>A0A0C3E520_9AGAM</name>
<dbReference type="STRING" id="1036808.A0A0C3E520"/>
<proteinExistence type="predicted"/>
<gene>
    <name evidence="6" type="ORF">SCLCIDRAFT_117037</name>
</gene>
<dbReference type="OrthoDB" id="2677917at2759"/>
<dbReference type="EMBL" id="KN822034">
    <property type="protein sequence ID" value="KIM63544.1"/>
    <property type="molecule type" value="Genomic_DNA"/>
</dbReference>
<dbReference type="GO" id="GO:0005634">
    <property type="term" value="C:nucleus"/>
    <property type="evidence" value="ECO:0007669"/>
    <property type="project" value="UniProtKB-SubCell"/>
</dbReference>
<evidence type="ECO:0000256" key="1">
    <source>
        <dbReference type="ARBA" id="ARBA00004123"/>
    </source>
</evidence>
<dbReference type="PANTHER" id="PTHR46481">
    <property type="entry name" value="ZINC FINGER BED DOMAIN-CONTAINING PROTEIN 4"/>
    <property type="match status" value="1"/>
</dbReference>
<keyword evidence="7" id="KW-1185">Reference proteome</keyword>
<evidence type="ECO:0000313" key="7">
    <source>
        <dbReference type="Proteomes" id="UP000053989"/>
    </source>
</evidence>
<reference evidence="6 7" key="1">
    <citation type="submission" date="2014-04" db="EMBL/GenBank/DDBJ databases">
        <authorList>
            <consortium name="DOE Joint Genome Institute"/>
            <person name="Kuo A."/>
            <person name="Kohler A."/>
            <person name="Nagy L.G."/>
            <person name="Floudas D."/>
            <person name="Copeland A."/>
            <person name="Barry K.W."/>
            <person name="Cichocki N."/>
            <person name="Veneault-Fourrey C."/>
            <person name="LaButti K."/>
            <person name="Lindquist E.A."/>
            <person name="Lipzen A."/>
            <person name="Lundell T."/>
            <person name="Morin E."/>
            <person name="Murat C."/>
            <person name="Sun H."/>
            <person name="Tunlid A."/>
            <person name="Henrissat B."/>
            <person name="Grigoriev I.V."/>
            <person name="Hibbett D.S."/>
            <person name="Martin F."/>
            <person name="Nordberg H.P."/>
            <person name="Cantor M.N."/>
            <person name="Hua S.X."/>
        </authorList>
    </citation>
    <scope>NUCLEOTIDE SEQUENCE [LARGE SCALE GENOMIC DNA]</scope>
    <source>
        <strain evidence="6 7">Foug A</strain>
    </source>
</reference>
<evidence type="ECO:0000256" key="5">
    <source>
        <dbReference type="ARBA" id="ARBA00023242"/>
    </source>
</evidence>
<dbReference type="InParanoid" id="A0A0C3E520"/>
<sequence length="204" mass="22720">ERLKCDWNSPIYAFFPPMPTIEYVGGHRLHVFKCTSKGCKKTVCQFLDKGDAHSTGNLHRHVKTCWGEDPSISAARSPHVGQVATACEAVKNYAANGSITTAFERKNKSVHLFEIVNDTGFQCLMKMGRPEYYLPKPAVVSCDVQNMFVQVQQQLAEKLQAYDSELNFATDTWTAPNHKSFAAVTVHLEDKGEALGPVRTAKLE</sequence>
<evidence type="ECO:0008006" key="8">
    <source>
        <dbReference type="Google" id="ProtNLM"/>
    </source>
</evidence>
<comment type="subcellular location">
    <subcellularLocation>
        <location evidence="1">Nucleus</location>
    </subcellularLocation>
</comment>
<feature type="non-terminal residue" evidence="6">
    <location>
        <position position="1"/>
    </location>
</feature>
<keyword evidence="4" id="KW-0862">Zinc</keyword>
<dbReference type="Proteomes" id="UP000053989">
    <property type="component" value="Unassembled WGS sequence"/>
</dbReference>
<organism evidence="6 7">
    <name type="scientific">Scleroderma citrinum Foug A</name>
    <dbReference type="NCBI Taxonomy" id="1036808"/>
    <lineage>
        <taxon>Eukaryota</taxon>
        <taxon>Fungi</taxon>
        <taxon>Dikarya</taxon>
        <taxon>Basidiomycota</taxon>
        <taxon>Agaricomycotina</taxon>
        <taxon>Agaricomycetes</taxon>
        <taxon>Agaricomycetidae</taxon>
        <taxon>Boletales</taxon>
        <taxon>Sclerodermatineae</taxon>
        <taxon>Sclerodermataceae</taxon>
        <taxon>Scleroderma</taxon>
    </lineage>
</organism>
<evidence type="ECO:0000256" key="3">
    <source>
        <dbReference type="ARBA" id="ARBA00022771"/>
    </source>
</evidence>
<evidence type="ECO:0000256" key="4">
    <source>
        <dbReference type="ARBA" id="ARBA00022833"/>
    </source>
</evidence>
<evidence type="ECO:0000256" key="2">
    <source>
        <dbReference type="ARBA" id="ARBA00022723"/>
    </source>
</evidence>
<dbReference type="HOGENOM" id="CLU_087375_0_0_1"/>
<dbReference type="GO" id="GO:0008270">
    <property type="term" value="F:zinc ion binding"/>
    <property type="evidence" value="ECO:0007669"/>
    <property type="project" value="UniProtKB-KW"/>
</dbReference>
<keyword evidence="2" id="KW-0479">Metal-binding</keyword>
<keyword evidence="5" id="KW-0539">Nucleus</keyword>
<reference evidence="7" key="2">
    <citation type="submission" date="2015-01" db="EMBL/GenBank/DDBJ databases">
        <title>Evolutionary Origins and Diversification of the Mycorrhizal Mutualists.</title>
        <authorList>
            <consortium name="DOE Joint Genome Institute"/>
            <consortium name="Mycorrhizal Genomics Consortium"/>
            <person name="Kohler A."/>
            <person name="Kuo A."/>
            <person name="Nagy L.G."/>
            <person name="Floudas D."/>
            <person name="Copeland A."/>
            <person name="Barry K.W."/>
            <person name="Cichocki N."/>
            <person name="Veneault-Fourrey C."/>
            <person name="LaButti K."/>
            <person name="Lindquist E.A."/>
            <person name="Lipzen A."/>
            <person name="Lundell T."/>
            <person name="Morin E."/>
            <person name="Murat C."/>
            <person name="Riley R."/>
            <person name="Ohm R."/>
            <person name="Sun H."/>
            <person name="Tunlid A."/>
            <person name="Henrissat B."/>
            <person name="Grigoriev I.V."/>
            <person name="Hibbett D.S."/>
            <person name="Martin F."/>
        </authorList>
    </citation>
    <scope>NUCLEOTIDE SEQUENCE [LARGE SCALE GENOMIC DNA]</scope>
    <source>
        <strain evidence="7">Foug A</strain>
    </source>
</reference>
<protein>
    <recommendedName>
        <fullName evidence="8">BED-type domain-containing protein</fullName>
    </recommendedName>
</protein>
<keyword evidence="3" id="KW-0863">Zinc-finger</keyword>
<dbReference type="PANTHER" id="PTHR46481:SF10">
    <property type="entry name" value="ZINC FINGER BED DOMAIN-CONTAINING PROTEIN 39"/>
    <property type="match status" value="1"/>
</dbReference>
<dbReference type="InterPro" id="IPR052035">
    <property type="entry name" value="ZnF_BED_domain_contain"/>
</dbReference>
<accession>A0A0C3E520</accession>